<evidence type="ECO:0000313" key="3">
    <source>
        <dbReference type="Proteomes" id="UP000199476"/>
    </source>
</evidence>
<keyword evidence="2" id="KW-0269">Exonuclease</keyword>
<evidence type="ECO:0000313" key="2">
    <source>
        <dbReference type="EMBL" id="SDL29984.1"/>
    </source>
</evidence>
<feature type="domain" description="Calcineurin-like phosphoesterase" evidence="1">
    <location>
        <begin position="3"/>
        <end position="201"/>
    </location>
</feature>
<proteinExistence type="predicted"/>
<name>A0A1G9IYR9_9FIRM</name>
<dbReference type="AlphaFoldDB" id="A0A1G9IYR9"/>
<dbReference type="GO" id="GO:0004527">
    <property type="term" value="F:exonuclease activity"/>
    <property type="evidence" value="ECO:0007669"/>
    <property type="project" value="UniProtKB-KW"/>
</dbReference>
<dbReference type="InterPro" id="IPR029052">
    <property type="entry name" value="Metallo-depent_PP-like"/>
</dbReference>
<dbReference type="EMBL" id="FNGO01000003">
    <property type="protein sequence ID" value="SDL29984.1"/>
    <property type="molecule type" value="Genomic_DNA"/>
</dbReference>
<keyword evidence="2" id="KW-0540">Nuclease</keyword>
<reference evidence="2 3" key="1">
    <citation type="submission" date="2016-10" db="EMBL/GenBank/DDBJ databases">
        <authorList>
            <person name="de Groot N.N."/>
        </authorList>
    </citation>
    <scope>NUCLEOTIDE SEQUENCE [LARGE SCALE GENOMIC DNA]</scope>
    <source>
        <strain evidence="2 3">SLAS-1</strain>
    </source>
</reference>
<dbReference type="InterPro" id="IPR050535">
    <property type="entry name" value="DNA_Repair-Maintenance_Comp"/>
</dbReference>
<dbReference type="OrthoDB" id="9773856at2"/>
<dbReference type="PANTHER" id="PTHR30337">
    <property type="entry name" value="COMPONENT OF ATP-DEPENDENT DSDNA EXONUCLEASE"/>
    <property type="match status" value="1"/>
</dbReference>
<accession>A0A1G9IYR9</accession>
<organism evidence="2 3">
    <name type="scientific">Halarsenatibacter silvermanii</name>
    <dbReference type="NCBI Taxonomy" id="321763"/>
    <lineage>
        <taxon>Bacteria</taxon>
        <taxon>Bacillati</taxon>
        <taxon>Bacillota</taxon>
        <taxon>Clostridia</taxon>
        <taxon>Halanaerobiales</taxon>
        <taxon>Halarsenatibacteraceae</taxon>
        <taxon>Halarsenatibacter</taxon>
    </lineage>
</organism>
<dbReference type="Pfam" id="PF00149">
    <property type="entry name" value="Metallophos"/>
    <property type="match status" value="1"/>
</dbReference>
<protein>
    <submittedName>
        <fullName evidence="2">DNA repair exonuclease SbcCD nuclease subunit</fullName>
    </submittedName>
</protein>
<keyword evidence="3" id="KW-1185">Reference proteome</keyword>
<dbReference type="STRING" id="321763.SAMN04488692_10389"/>
<dbReference type="InterPro" id="IPR004843">
    <property type="entry name" value="Calcineurin-like_PHP"/>
</dbReference>
<gene>
    <name evidence="2" type="ORF">SAMN04488692_10389</name>
</gene>
<dbReference type="SUPFAM" id="SSF56300">
    <property type="entry name" value="Metallo-dependent phosphatases"/>
    <property type="match status" value="1"/>
</dbReference>
<dbReference type="Proteomes" id="UP000199476">
    <property type="component" value="Unassembled WGS sequence"/>
</dbReference>
<keyword evidence="2" id="KW-0378">Hydrolase</keyword>
<dbReference type="Gene3D" id="3.60.21.10">
    <property type="match status" value="1"/>
</dbReference>
<dbReference type="RefSeq" id="WP_089758263.1">
    <property type="nucleotide sequence ID" value="NZ_FNGO01000003.1"/>
</dbReference>
<sequence length="370" mass="42581">MTLKIMLTGDVHLGKKFSSYPEDTARELKQSRFRSLKNVVDEACRRECNLLVIAGDLFDKVTIPEGDLLEAINILSEFSGDLVVVLPGNHDFAGVDLWDDFRRKSPADVVLLDKTKPYELNRFDLEATIYPAPCDDRTSRENNLDWIKQEDIKDARFKLGAAHGALKGISPDMTDSYFSMRREELRELDIDLWLLGHTHIPLPKNVDENVQNEYIFNCGTPEPDGLDCSHEGQAWYIELEKDGSTKAIPVKTGEYRFIDIAREVNSEDDFACLLQEVRQKEKAEKTVMRIKIVGRIPEAAYKKKQEYYRKFRGSVFHLQILDDDLNLQLNRDKIAEDFPEGSFPYQVLEELIGDERALELAYELLQEVKE</sequence>
<evidence type="ECO:0000259" key="1">
    <source>
        <dbReference type="Pfam" id="PF00149"/>
    </source>
</evidence>
<dbReference type="PANTHER" id="PTHR30337:SF7">
    <property type="entry name" value="PHOSPHOESTERASE"/>
    <property type="match status" value="1"/>
</dbReference>